<evidence type="ECO:0008006" key="4">
    <source>
        <dbReference type="Google" id="ProtNLM"/>
    </source>
</evidence>
<reference evidence="2 3" key="1">
    <citation type="journal article" date="2019" name="Front. Genet.">
        <title>Whole-Genome Sequencing of the Opportunistic Yeast Pathogen Candida inconspicua Uncovers Its Hybrid Origin.</title>
        <authorList>
            <person name="Mixao V."/>
            <person name="Hansen A.P."/>
            <person name="Saus E."/>
            <person name="Boekhout T."/>
            <person name="Lass-Florl C."/>
            <person name="Gabaldon T."/>
        </authorList>
    </citation>
    <scope>NUCLEOTIDE SEQUENCE [LARGE SCALE GENOMIC DNA]</scope>
    <source>
        <strain evidence="2 3">CBS 180</strain>
    </source>
</reference>
<evidence type="ECO:0000313" key="2">
    <source>
        <dbReference type="EMBL" id="TID31153.1"/>
    </source>
</evidence>
<name>A0A4T0X705_9ASCO</name>
<sequence>MKESFRPGPDRGEKCPNMKEYYKQFKHHVLDDKKPITSNLQWTLLDYETKNNLNFIHDPNITEIYCHNGLFTDLMTKSHEKYRCIKHNSKLFISGTSTRKNQDRVLTYIGPRFETFVTNQAIPKHDKDHYKALLEGNWGEWNYKSVVEIDAYKFGEDGKKIEDMTEEERLKSYAEIKLCSAYNLKMDQVKQIKNKEEFLTVLSKQVKAFKRKIEKWLFQSYFGRQDTLVIGVRNSLYKLMCYEEIDMFEDLLPFVKEKYPDVYAKFLMSPEILEGKFEKLFNNAPDGEVMEFLTNDPEVILLPTNQKYVKVRDILLPQILKKGNGRWENDRSLKLVTNREETKESLYFAEGEAEALMEKLKKKHKPKRRNREASTSPLAADSNSANDAIVDSGQGSHSARAE</sequence>
<feature type="compositionally biased region" description="Polar residues" evidence="1">
    <location>
        <begin position="393"/>
        <end position="402"/>
    </location>
</feature>
<keyword evidence="3" id="KW-1185">Reference proteome</keyword>
<gene>
    <name evidence="2" type="ORF">CANINC_000261</name>
</gene>
<accession>A0A4T0X705</accession>
<comment type="caution">
    <text evidence="2">The sequence shown here is derived from an EMBL/GenBank/DDBJ whole genome shotgun (WGS) entry which is preliminary data.</text>
</comment>
<proteinExistence type="predicted"/>
<dbReference type="OrthoDB" id="3997640at2759"/>
<feature type="compositionally biased region" description="Basic residues" evidence="1">
    <location>
        <begin position="360"/>
        <end position="370"/>
    </location>
</feature>
<dbReference type="Proteomes" id="UP000307173">
    <property type="component" value="Unassembled WGS sequence"/>
</dbReference>
<feature type="region of interest" description="Disordered" evidence="1">
    <location>
        <begin position="359"/>
        <end position="402"/>
    </location>
</feature>
<organism evidence="2 3">
    <name type="scientific">Pichia inconspicua</name>
    <dbReference type="NCBI Taxonomy" id="52247"/>
    <lineage>
        <taxon>Eukaryota</taxon>
        <taxon>Fungi</taxon>
        <taxon>Dikarya</taxon>
        <taxon>Ascomycota</taxon>
        <taxon>Saccharomycotina</taxon>
        <taxon>Pichiomycetes</taxon>
        <taxon>Pichiales</taxon>
        <taxon>Pichiaceae</taxon>
        <taxon>Pichia</taxon>
    </lineage>
</organism>
<feature type="compositionally biased region" description="Polar residues" evidence="1">
    <location>
        <begin position="373"/>
        <end position="386"/>
    </location>
</feature>
<protein>
    <recommendedName>
        <fullName evidence="4">Decapping nuclease</fullName>
    </recommendedName>
</protein>
<dbReference type="AlphaFoldDB" id="A0A4T0X705"/>
<evidence type="ECO:0000256" key="1">
    <source>
        <dbReference type="SAM" id="MobiDB-lite"/>
    </source>
</evidence>
<dbReference type="EMBL" id="SELW01000041">
    <property type="protein sequence ID" value="TID31153.1"/>
    <property type="molecule type" value="Genomic_DNA"/>
</dbReference>
<evidence type="ECO:0000313" key="3">
    <source>
        <dbReference type="Proteomes" id="UP000307173"/>
    </source>
</evidence>